<evidence type="ECO:0000256" key="3">
    <source>
        <dbReference type="SAM" id="Coils"/>
    </source>
</evidence>
<keyword evidence="6" id="KW-1185">Reference proteome</keyword>
<dbReference type="InterPro" id="IPR050595">
    <property type="entry name" value="Bact_response_regulator"/>
</dbReference>
<evidence type="ECO:0000256" key="1">
    <source>
        <dbReference type="ARBA" id="ARBA00022553"/>
    </source>
</evidence>
<keyword evidence="3" id="KW-0175">Coiled coil</keyword>
<dbReference type="SUPFAM" id="SSF52172">
    <property type="entry name" value="CheY-like"/>
    <property type="match status" value="1"/>
</dbReference>
<dbReference type="EMBL" id="BKZW01000001">
    <property type="protein sequence ID" value="GER89267.1"/>
    <property type="molecule type" value="Genomic_DNA"/>
</dbReference>
<dbReference type="RefSeq" id="WP_162005307.1">
    <property type="nucleotide sequence ID" value="NZ_BKZW01000001.1"/>
</dbReference>
<dbReference type="Proteomes" id="UP000326912">
    <property type="component" value="Unassembled WGS sequence"/>
</dbReference>
<evidence type="ECO:0000313" key="6">
    <source>
        <dbReference type="Proteomes" id="UP000326912"/>
    </source>
</evidence>
<dbReference type="GO" id="GO:0000160">
    <property type="term" value="P:phosphorelay signal transduction system"/>
    <property type="evidence" value="ECO:0007669"/>
    <property type="project" value="InterPro"/>
</dbReference>
<evidence type="ECO:0000313" key="5">
    <source>
        <dbReference type="EMBL" id="GER89267.1"/>
    </source>
</evidence>
<dbReference type="InterPro" id="IPR001789">
    <property type="entry name" value="Sig_transdc_resp-reg_receiver"/>
</dbReference>
<dbReference type="SMART" id="SM00448">
    <property type="entry name" value="REC"/>
    <property type="match status" value="1"/>
</dbReference>
<feature type="domain" description="Response regulatory" evidence="4">
    <location>
        <begin position="2"/>
        <end position="118"/>
    </location>
</feature>
<dbReference type="Gene3D" id="3.40.50.2300">
    <property type="match status" value="1"/>
</dbReference>
<feature type="modified residue" description="4-aspartylphosphate" evidence="2">
    <location>
        <position position="53"/>
    </location>
</feature>
<dbReference type="CDD" id="cd00156">
    <property type="entry name" value="REC"/>
    <property type="match status" value="1"/>
</dbReference>
<dbReference type="PANTHER" id="PTHR44591">
    <property type="entry name" value="STRESS RESPONSE REGULATOR PROTEIN 1"/>
    <property type="match status" value="1"/>
</dbReference>
<dbReference type="InterPro" id="IPR011006">
    <property type="entry name" value="CheY-like_superfamily"/>
</dbReference>
<protein>
    <recommendedName>
        <fullName evidence="4">Response regulatory domain-containing protein</fullName>
    </recommendedName>
</protein>
<feature type="coiled-coil region" evidence="3">
    <location>
        <begin position="119"/>
        <end position="146"/>
    </location>
</feature>
<sequence>MRFLIVDDSMNDRELVVRRLKREFPAAEYVEVGLPEDLDAAIVHDQFDIVLTDYQLNWANGLQILKTVKQRYPDVPVLMVTGTGSEEIAVEGLRSGLSNYILKSHLERLPQAVHESLEKVRLQKQYDEALLQLRQSEERYREIFEQGLTASLCVHLRESFSPVMLPLHISLAFLLK</sequence>
<dbReference type="PROSITE" id="PS50110">
    <property type="entry name" value="RESPONSE_REGULATORY"/>
    <property type="match status" value="1"/>
</dbReference>
<organism evidence="5 6">
    <name type="scientific">Dictyobacter vulcani</name>
    <dbReference type="NCBI Taxonomy" id="2607529"/>
    <lineage>
        <taxon>Bacteria</taxon>
        <taxon>Bacillati</taxon>
        <taxon>Chloroflexota</taxon>
        <taxon>Ktedonobacteria</taxon>
        <taxon>Ktedonobacterales</taxon>
        <taxon>Dictyobacteraceae</taxon>
        <taxon>Dictyobacter</taxon>
    </lineage>
</organism>
<dbReference type="AlphaFoldDB" id="A0A5J4KS90"/>
<gene>
    <name evidence="5" type="ORF">KDW_34290</name>
</gene>
<accession>A0A5J4KS90</accession>
<reference evidence="5 6" key="1">
    <citation type="submission" date="2019-10" db="EMBL/GenBank/DDBJ databases">
        <title>Dictyobacter vulcani sp. nov., within the class Ktedonobacteria, isolated from soil of volcanic Mt. Zao.</title>
        <authorList>
            <person name="Zheng Y."/>
            <person name="Wang C.M."/>
            <person name="Sakai Y."/>
            <person name="Abe K."/>
            <person name="Yokota A."/>
            <person name="Yabe S."/>
        </authorList>
    </citation>
    <scope>NUCLEOTIDE SEQUENCE [LARGE SCALE GENOMIC DNA]</scope>
    <source>
        <strain evidence="5 6">W12</strain>
    </source>
</reference>
<dbReference type="Pfam" id="PF00072">
    <property type="entry name" value="Response_reg"/>
    <property type="match status" value="1"/>
</dbReference>
<dbReference type="PANTHER" id="PTHR44591:SF25">
    <property type="entry name" value="CHEMOTAXIS TWO-COMPONENT RESPONSE REGULATOR"/>
    <property type="match status" value="1"/>
</dbReference>
<evidence type="ECO:0000256" key="2">
    <source>
        <dbReference type="PROSITE-ProRule" id="PRU00169"/>
    </source>
</evidence>
<evidence type="ECO:0000259" key="4">
    <source>
        <dbReference type="PROSITE" id="PS50110"/>
    </source>
</evidence>
<keyword evidence="1 2" id="KW-0597">Phosphoprotein</keyword>
<comment type="caution">
    <text evidence="5">The sequence shown here is derived from an EMBL/GenBank/DDBJ whole genome shotgun (WGS) entry which is preliminary data.</text>
</comment>
<name>A0A5J4KS90_9CHLR</name>
<proteinExistence type="predicted"/>